<dbReference type="Pfam" id="PF00581">
    <property type="entry name" value="Rhodanese"/>
    <property type="match status" value="2"/>
</dbReference>
<proteinExistence type="predicted"/>
<dbReference type="PANTHER" id="PTHR11364:SF27">
    <property type="entry name" value="SULFURTRANSFERASE"/>
    <property type="match status" value="1"/>
</dbReference>
<dbReference type="SUPFAM" id="SSF52821">
    <property type="entry name" value="Rhodanese/Cell cycle control phosphatase"/>
    <property type="match status" value="2"/>
</dbReference>
<keyword evidence="1 4" id="KW-0808">Transferase</keyword>
<dbReference type="RefSeq" id="WP_103704792.1">
    <property type="nucleotide sequence ID" value="NZ_PQGA01000006.1"/>
</dbReference>
<dbReference type="EMBL" id="PQGA01000006">
    <property type="protein sequence ID" value="POR51542.1"/>
    <property type="molecule type" value="Genomic_DNA"/>
</dbReference>
<dbReference type="CDD" id="cd01448">
    <property type="entry name" value="TST_Repeat_1"/>
    <property type="match status" value="1"/>
</dbReference>
<name>A0A2S4M9X2_9BURK</name>
<accession>A0A2S4M9X2</accession>
<evidence type="ECO:0000313" key="4">
    <source>
        <dbReference type="EMBL" id="POR51542.1"/>
    </source>
</evidence>
<dbReference type="PANTHER" id="PTHR11364">
    <property type="entry name" value="THIOSULFATE SULFERTANSFERASE"/>
    <property type="match status" value="1"/>
</dbReference>
<keyword evidence="2" id="KW-0677">Repeat</keyword>
<evidence type="ECO:0000259" key="3">
    <source>
        <dbReference type="PROSITE" id="PS50206"/>
    </source>
</evidence>
<keyword evidence="4" id="KW-0670">Pyruvate</keyword>
<dbReference type="InterPro" id="IPR045078">
    <property type="entry name" value="TST/MPST-like"/>
</dbReference>
<dbReference type="SMART" id="SM00450">
    <property type="entry name" value="RHOD"/>
    <property type="match status" value="2"/>
</dbReference>
<gene>
    <name evidence="4" type="ORF">B0G62_10676</name>
</gene>
<dbReference type="Gene3D" id="3.40.250.10">
    <property type="entry name" value="Rhodanese-like domain"/>
    <property type="match status" value="2"/>
</dbReference>
<feature type="domain" description="Rhodanese" evidence="3">
    <location>
        <begin position="200"/>
        <end position="299"/>
    </location>
</feature>
<sequence>MSDEHDDDAARRARILIEAAELAARLGEPELVVLDAQVELPSPRFDGDYRVASGYDGWLAQRVPGARHADLSAALSAPHEALSFVRPAPERLARGLAALGVGPASRVVIYDRSDGFWAARLWWMLRWIGIEARVLDGGWRVWREAGLPVESGPPRAMSQGREEKGEGIEVRERPGMWADRADVEAIVAGNTRATLVCALSADMFTGKAASRYARRGHIPGSLNVPARNLFDATGRYAPTPALREALDSLASGGPLCVYCGGGISAAADALALTLTGRDAVSIYDGSLQEWAADPALPLVVTR</sequence>
<evidence type="ECO:0000256" key="1">
    <source>
        <dbReference type="ARBA" id="ARBA00022679"/>
    </source>
</evidence>
<evidence type="ECO:0000313" key="5">
    <source>
        <dbReference type="Proteomes" id="UP000237381"/>
    </source>
</evidence>
<dbReference type="PROSITE" id="PS50206">
    <property type="entry name" value="RHODANESE_3"/>
    <property type="match status" value="2"/>
</dbReference>
<evidence type="ECO:0000256" key="2">
    <source>
        <dbReference type="ARBA" id="ARBA00022737"/>
    </source>
</evidence>
<dbReference type="InterPro" id="IPR001763">
    <property type="entry name" value="Rhodanese-like_dom"/>
</dbReference>
<dbReference type="AlphaFoldDB" id="A0A2S4M9X2"/>
<feature type="domain" description="Rhodanese" evidence="3">
    <location>
        <begin position="62"/>
        <end position="151"/>
    </location>
</feature>
<reference evidence="4 5" key="1">
    <citation type="submission" date="2018-01" db="EMBL/GenBank/DDBJ databases">
        <title>Genomic Encyclopedia of Type Strains, Phase III (KMG-III): the genomes of soil and plant-associated and newly described type strains.</title>
        <authorList>
            <person name="Whitman W."/>
        </authorList>
    </citation>
    <scope>NUCLEOTIDE SEQUENCE [LARGE SCALE GENOMIC DNA]</scope>
    <source>
        <strain evidence="4 5">JCM 18070</strain>
    </source>
</reference>
<dbReference type="OrthoDB" id="9781034at2"/>
<dbReference type="GO" id="GO:0004792">
    <property type="term" value="F:thiosulfate-cyanide sulfurtransferase activity"/>
    <property type="evidence" value="ECO:0007669"/>
    <property type="project" value="TreeGrafter"/>
</dbReference>
<keyword evidence="5" id="KW-1185">Reference proteome</keyword>
<protein>
    <submittedName>
        <fullName evidence="4">Thiosulfate/3-mercaptopyruvate sulfurtransferase</fullName>
    </submittedName>
</protein>
<dbReference type="Proteomes" id="UP000237381">
    <property type="component" value="Unassembled WGS sequence"/>
</dbReference>
<organism evidence="4 5">
    <name type="scientific">Paraburkholderia eburnea</name>
    <dbReference type="NCBI Taxonomy" id="1189126"/>
    <lineage>
        <taxon>Bacteria</taxon>
        <taxon>Pseudomonadati</taxon>
        <taxon>Pseudomonadota</taxon>
        <taxon>Betaproteobacteria</taxon>
        <taxon>Burkholderiales</taxon>
        <taxon>Burkholderiaceae</taxon>
        <taxon>Paraburkholderia</taxon>
    </lineage>
</organism>
<comment type="caution">
    <text evidence="4">The sequence shown here is derived from an EMBL/GenBank/DDBJ whole genome shotgun (WGS) entry which is preliminary data.</text>
</comment>
<dbReference type="InterPro" id="IPR036873">
    <property type="entry name" value="Rhodanese-like_dom_sf"/>
</dbReference>